<gene>
    <name evidence="2" type="ORF">SAMN05660209_01218</name>
</gene>
<feature type="transmembrane region" description="Helical" evidence="1">
    <location>
        <begin position="128"/>
        <end position="152"/>
    </location>
</feature>
<keyword evidence="3" id="KW-1185">Reference proteome</keyword>
<sequence length="198" mass="19802">MTTTGSSRAPRVRTWLTWTAGFLAFPLAGLAGTAVAGRVDGPIAALLGGAVAGAAIGAGQTLASRGRLDLRRWIPATAIGMAVGLLLGAVAVGYRTSLADLALMGALTGLVLGPAQALALPRATRLRWIWAAALPALWALGWTVTTLGGIAVDEQFTVFGAYGAITFSALSGLLLAVLLPSRPAAGPAADPIPTAAPA</sequence>
<name>A0A1H3EHV6_9ACTN</name>
<organism evidence="2 3">
    <name type="scientific">Geodermatophilus africanus</name>
    <dbReference type="NCBI Taxonomy" id="1137993"/>
    <lineage>
        <taxon>Bacteria</taxon>
        <taxon>Bacillati</taxon>
        <taxon>Actinomycetota</taxon>
        <taxon>Actinomycetes</taxon>
        <taxon>Geodermatophilales</taxon>
        <taxon>Geodermatophilaceae</taxon>
        <taxon>Geodermatophilus</taxon>
    </lineage>
</organism>
<protein>
    <submittedName>
        <fullName evidence="2">Uncharacterized protein</fullName>
    </submittedName>
</protein>
<feature type="transmembrane region" description="Helical" evidence="1">
    <location>
        <begin position="43"/>
        <end position="62"/>
    </location>
</feature>
<feature type="transmembrane region" description="Helical" evidence="1">
    <location>
        <begin position="15"/>
        <end position="37"/>
    </location>
</feature>
<feature type="transmembrane region" description="Helical" evidence="1">
    <location>
        <begin position="74"/>
        <end position="95"/>
    </location>
</feature>
<dbReference type="STRING" id="1137993.SAMN05660209_01218"/>
<feature type="transmembrane region" description="Helical" evidence="1">
    <location>
        <begin position="101"/>
        <end position="121"/>
    </location>
</feature>
<dbReference type="RefSeq" id="WP_091152544.1">
    <property type="nucleotide sequence ID" value="NZ_FNOT01000003.1"/>
</dbReference>
<reference evidence="3" key="1">
    <citation type="submission" date="2016-10" db="EMBL/GenBank/DDBJ databases">
        <authorList>
            <person name="Varghese N."/>
            <person name="Submissions S."/>
        </authorList>
    </citation>
    <scope>NUCLEOTIDE SEQUENCE [LARGE SCALE GENOMIC DNA]</scope>
    <source>
        <strain evidence="3">DSM 45422</strain>
    </source>
</reference>
<evidence type="ECO:0000313" key="3">
    <source>
        <dbReference type="Proteomes" id="UP000198921"/>
    </source>
</evidence>
<dbReference type="EMBL" id="FNOT01000003">
    <property type="protein sequence ID" value="SDX78200.1"/>
    <property type="molecule type" value="Genomic_DNA"/>
</dbReference>
<keyword evidence="1" id="KW-1133">Transmembrane helix</keyword>
<proteinExistence type="predicted"/>
<dbReference type="AlphaFoldDB" id="A0A1H3EHV6"/>
<keyword evidence="1" id="KW-0812">Transmembrane</keyword>
<accession>A0A1H3EHV6</accession>
<keyword evidence="1" id="KW-0472">Membrane</keyword>
<evidence type="ECO:0000256" key="1">
    <source>
        <dbReference type="SAM" id="Phobius"/>
    </source>
</evidence>
<dbReference type="OrthoDB" id="5191833at2"/>
<evidence type="ECO:0000313" key="2">
    <source>
        <dbReference type="EMBL" id="SDX78200.1"/>
    </source>
</evidence>
<dbReference type="Proteomes" id="UP000198921">
    <property type="component" value="Unassembled WGS sequence"/>
</dbReference>
<feature type="transmembrane region" description="Helical" evidence="1">
    <location>
        <begin position="158"/>
        <end position="179"/>
    </location>
</feature>